<dbReference type="AlphaFoldDB" id="C1H0R5"/>
<name>C1H0R5_PARBA</name>
<evidence type="ECO:0000313" key="2">
    <source>
        <dbReference type="Proteomes" id="UP000002059"/>
    </source>
</evidence>
<dbReference type="Proteomes" id="UP000002059">
    <property type="component" value="Partially assembled WGS sequence"/>
</dbReference>
<sequence>MTLEGESDNYQWTNMHKILIPLHDMMKSISILSSVPPEIFQMTINEVCPQLLPSQKLSSAPNGSPARSLIQERGRTCPECRSYFSARESRGYTNTVVSLRWRKIDCALYECLRAVTPDFIRLGILATWNRLNS</sequence>
<gene>
    <name evidence="1" type="ORF">PAAG_04359</name>
</gene>
<dbReference type="EMBL" id="KN294002">
    <property type="protein sequence ID" value="EEH33309.2"/>
    <property type="molecule type" value="Genomic_DNA"/>
</dbReference>
<organism evidence="1 2">
    <name type="scientific">Paracoccidioides lutzii (strain ATCC MYA-826 / Pb01)</name>
    <name type="common">Paracoccidioides brasiliensis</name>
    <dbReference type="NCBI Taxonomy" id="502779"/>
    <lineage>
        <taxon>Eukaryota</taxon>
        <taxon>Fungi</taxon>
        <taxon>Dikarya</taxon>
        <taxon>Ascomycota</taxon>
        <taxon>Pezizomycotina</taxon>
        <taxon>Eurotiomycetes</taxon>
        <taxon>Eurotiomycetidae</taxon>
        <taxon>Onygenales</taxon>
        <taxon>Ajellomycetaceae</taxon>
        <taxon>Paracoccidioides</taxon>
    </lineage>
</organism>
<dbReference type="KEGG" id="pbl:PAAG_04359"/>
<keyword evidence="2" id="KW-1185">Reference proteome</keyword>
<proteinExistence type="predicted"/>
<protein>
    <submittedName>
        <fullName evidence="1">Uncharacterized protein</fullName>
    </submittedName>
</protein>
<dbReference type="OrthoDB" id="10431488at2759"/>
<reference evidence="1 2" key="1">
    <citation type="journal article" date="2011" name="PLoS Genet.">
        <title>Comparative genomic analysis of human fungal pathogens causing paracoccidioidomycosis.</title>
        <authorList>
            <person name="Desjardins C.A."/>
            <person name="Champion M.D."/>
            <person name="Holder J.W."/>
            <person name="Muszewska A."/>
            <person name="Goldberg J."/>
            <person name="Bailao A.M."/>
            <person name="Brigido M.M."/>
            <person name="Ferreira M.E."/>
            <person name="Garcia A.M."/>
            <person name="Grynberg M."/>
            <person name="Gujja S."/>
            <person name="Heiman D.I."/>
            <person name="Henn M.R."/>
            <person name="Kodira C.D."/>
            <person name="Leon-Narvaez H."/>
            <person name="Longo L.V."/>
            <person name="Ma L.J."/>
            <person name="Malavazi I."/>
            <person name="Matsuo A.L."/>
            <person name="Morais F.V."/>
            <person name="Pereira M."/>
            <person name="Rodriguez-Brito S."/>
            <person name="Sakthikumar S."/>
            <person name="Salem-Izacc S.M."/>
            <person name="Sykes S.M."/>
            <person name="Teixeira M.M."/>
            <person name="Vallejo M.C."/>
            <person name="Walter M.E."/>
            <person name="Yandava C."/>
            <person name="Young S."/>
            <person name="Zeng Q."/>
            <person name="Zucker J."/>
            <person name="Felipe M.S."/>
            <person name="Goldman G.H."/>
            <person name="Haas B.J."/>
            <person name="McEwen J.G."/>
            <person name="Nino-Vega G."/>
            <person name="Puccia R."/>
            <person name="San-Blas G."/>
            <person name="Soares C.M."/>
            <person name="Birren B.W."/>
            <person name="Cuomo C.A."/>
        </authorList>
    </citation>
    <scope>NUCLEOTIDE SEQUENCE [LARGE SCALE GENOMIC DNA]</scope>
    <source>
        <strain evidence="2">ATCC MYA-826 / Pb01</strain>
    </source>
</reference>
<dbReference type="RefSeq" id="XP_015699480.1">
    <property type="nucleotide sequence ID" value="XM_015845254.1"/>
</dbReference>
<dbReference type="VEuPathDB" id="FungiDB:PAAG_04359"/>
<accession>C1H0R5</accession>
<dbReference type="GeneID" id="9096793"/>
<evidence type="ECO:0000313" key="1">
    <source>
        <dbReference type="EMBL" id="EEH33309.2"/>
    </source>
</evidence>
<dbReference type="HOGENOM" id="CLU_1907298_0_0_1"/>